<dbReference type="Gene3D" id="1.10.10.10">
    <property type="entry name" value="Winged helix-like DNA-binding domain superfamily/Winged helix DNA-binding domain"/>
    <property type="match status" value="1"/>
</dbReference>
<name>A0A917RWY6_9BACL</name>
<dbReference type="InterPro" id="IPR000281">
    <property type="entry name" value="HTH_RpiR"/>
</dbReference>
<protein>
    <submittedName>
        <fullName evidence="6">RpiR family transcriptional regulator</fullName>
    </submittedName>
</protein>
<dbReference type="SUPFAM" id="SSF46689">
    <property type="entry name" value="Homeodomain-like"/>
    <property type="match status" value="1"/>
</dbReference>
<dbReference type="SUPFAM" id="SSF53697">
    <property type="entry name" value="SIS domain"/>
    <property type="match status" value="1"/>
</dbReference>
<evidence type="ECO:0000256" key="3">
    <source>
        <dbReference type="ARBA" id="ARBA00023163"/>
    </source>
</evidence>
<dbReference type="GO" id="GO:1901135">
    <property type="term" value="P:carbohydrate derivative metabolic process"/>
    <property type="evidence" value="ECO:0007669"/>
    <property type="project" value="InterPro"/>
</dbReference>
<proteinExistence type="predicted"/>
<evidence type="ECO:0000313" key="6">
    <source>
        <dbReference type="EMBL" id="GGL43036.1"/>
    </source>
</evidence>
<dbReference type="InterPro" id="IPR001347">
    <property type="entry name" value="SIS_dom"/>
</dbReference>
<feature type="domain" description="HTH rpiR-type" evidence="4">
    <location>
        <begin position="2"/>
        <end position="78"/>
    </location>
</feature>
<dbReference type="InterPro" id="IPR035472">
    <property type="entry name" value="RpiR-like_SIS"/>
</dbReference>
<comment type="caution">
    <text evidence="6">The sequence shown here is derived from an EMBL/GenBank/DDBJ whole genome shotgun (WGS) entry which is preliminary data.</text>
</comment>
<dbReference type="CDD" id="cd05013">
    <property type="entry name" value="SIS_RpiR"/>
    <property type="match status" value="1"/>
</dbReference>
<evidence type="ECO:0000256" key="1">
    <source>
        <dbReference type="ARBA" id="ARBA00023015"/>
    </source>
</evidence>
<accession>A0A917RWY6</accession>
<evidence type="ECO:0000259" key="4">
    <source>
        <dbReference type="PROSITE" id="PS51071"/>
    </source>
</evidence>
<evidence type="ECO:0000259" key="5">
    <source>
        <dbReference type="PROSITE" id="PS51464"/>
    </source>
</evidence>
<dbReference type="PROSITE" id="PS51071">
    <property type="entry name" value="HTH_RPIR"/>
    <property type="match status" value="1"/>
</dbReference>
<dbReference type="Pfam" id="PF01380">
    <property type="entry name" value="SIS"/>
    <property type="match status" value="1"/>
</dbReference>
<keyword evidence="2" id="KW-0238">DNA-binding</keyword>
<dbReference type="GO" id="GO:0003677">
    <property type="term" value="F:DNA binding"/>
    <property type="evidence" value="ECO:0007669"/>
    <property type="project" value="UniProtKB-KW"/>
</dbReference>
<organism evidence="6 7">
    <name type="scientific">Sporolactobacillus putidus</name>
    <dbReference type="NCBI Taxonomy" id="492735"/>
    <lineage>
        <taxon>Bacteria</taxon>
        <taxon>Bacillati</taxon>
        <taxon>Bacillota</taxon>
        <taxon>Bacilli</taxon>
        <taxon>Bacillales</taxon>
        <taxon>Sporolactobacillaceae</taxon>
        <taxon>Sporolactobacillus</taxon>
    </lineage>
</organism>
<dbReference type="Gene3D" id="3.40.50.10490">
    <property type="entry name" value="Glucose-6-phosphate isomerase like protein, domain 1"/>
    <property type="match status" value="1"/>
</dbReference>
<dbReference type="Proteomes" id="UP000654670">
    <property type="component" value="Unassembled WGS sequence"/>
</dbReference>
<gene>
    <name evidence="6" type="ORF">GCM10007968_03730</name>
</gene>
<reference evidence="6" key="1">
    <citation type="journal article" date="2014" name="Int. J. Syst. Evol. Microbiol.">
        <title>Complete genome sequence of Corynebacterium casei LMG S-19264T (=DSM 44701T), isolated from a smear-ripened cheese.</title>
        <authorList>
            <consortium name="US DOE Joint Genome Institute (JGI-PGF)"/>
            <person name="Walter F."/>
            <person name="Albersmeier A."/>
            <person name="Kalinowski J."/>
            <person name="Ruckert C."/>
        </authorList>
    </citation>
    <scope>NUCLEOTIDE SEQUENCE</scope>
    <source>
        <strain evidence="6">JCM 15325</strain>
    </source>
</reference>
<feature type="domain" description="SIS" evidence="5">
    <location>
        <begin position="124"/>
        <end position="264"/>
    </location>
</feature>
<keyword evidence="1" id="KW-0805">Transcription regulation</keyword>
<dbReference type="InterPro" id="IPR046348">
    <property type="entry name" value="SIS_dom_sf"/>
</dbReference>
<dbReference type="Pfam" id="PF01418">
    <property type="entry name" value="HTH_6"/>
    <property type="match status" value="1"/>
</dbReference>
<dbReference type="InterPro" id="IPR047640">
    <property type="entry name" value="RpiR-like"/>
</dbReference>
<dbReference type="InterPro" id="IPR036388">
    <property type="entry name" value="WH-like_DNA-bd_sf"/>
</dbReference>
<keyword evidence="7" id="KW-1185">Reference proteome</keyword>
<evidence type="ECO:0000313" key="7">
    <source>
        <dbReference type="Proteomes" id="UP000654670"/>
    </source>
</evidence>
<dbReference type="InterPro" id="IPR009057">
    <property type="entry name" value="Homeodomain-like_sf"/>
</dbReference>
<dbReference type="GO" id="GO:0003700">
    <property type="term" value="F:DNA-binding transcription factor activity"/>
    <property type="evidence" value="ECO:0007669"/>
    <property type="project" value="InterPro"/>
</dbReference>
<keyword evidence="3" id="KW-0804">Transcription</keyword>
<evidence type="ECO:0000256" key="2">
    <source>
        <dbReference type="ARBA" id="ARBA00023125"/>
    </source>
</evidence>
<dbReference type="PROSITE" id="PS51464">
    <property type="entry name" value="SIS"/>
    <property type="match status" value="1"/>
</dbReference>
<dbReference type="PANTHER" id="PTHR30514">
    <property type="entry name" value="GLUCOKINASE"/>
    <property type="match status" value="1"/>
</dbReference>
<dbReference type="RefSeq" id="WP_188801317.1">
    <property type="nucleotide sequence ID" value="NZ_BMOK01000001.1"/>
</dbReference>
<dbReference type="AlphaFoldDB" id="A0A917RWY6"/>
<dbReference type="PANTHER" id="PTHR30514:SF1">
    <property type="entry name" value="HTH-TYPE TRANSCRIPTIONAL REGULATOR HEXR-RELATED"/>
    <property type="match status" value="1"/>
</dbReference>
<dbReference type="EMBL" id="BMOK01000001">
    <property type="protein sequence ID" value="GGL43036.1"/>
    <property type="molecule type" value="Genomic_DNA"/>
</dbReference>
<sequence>MNSLLDQIKNRLEQLSDAEKIVGTYIIKYPENVPNMTAKDLSIKTGVSPASVVRFFKSIGAASFKKFKLELVKELTLSENDLTDFSILQKKDSPYELFYKVTKLNQNALESTQLSLERKNFEKGVDALKNADKITFFGVGGSAIAAIDGSYKFSRLGFHSTMMSDFHQIAATIPYLTKSSVFVAISMSGKTKDVLELAQLAKKNSALVVAITNAQKSPLFKLADIQLCTPIVEQDFRIGSIASTMTQLNIIDALYLSVFHLLGDQVISQYREAREAVIRLRR</sequence>
<reference evidence="6" key="2">
    <citation type="submission" date="2020-09" db="EMBL/GenBank/DDBJ databases">
        <authorList>
            <person name="Sun Q."/>
            <person name="Ohkuma M."/>
        </authorList>
    </citation>
    <scope>NUCLEOTIDE SEQUENCE</scope>
    <source>
        <strain evidence="6">JCM 15325</strain>
    </source>
</reference>
<dbReference type="GO" id="GO:0097367">
    <property type="term" value="F:carbohydrate derivative binding"/>
    <property type="evidence" value="ECO:0007669"/>
    <property type="project" value="InterPro"/>
</dbReference>